<accession>A0AA35TNP8</accession>
<name>A0AA35TNP8_GEOBA</name>
<evidence type="ECO:0000313" key="1">
    <source>
        <dbReference type="EMBL" id="CAI8050956.1"/>
    </source>
</evidence>
<dbReference type="EMBL" id="CASHTH010003889">
    <property type="protein sequence ID" value="CAI8050956.1"/>
    <property type="molecule type" value="Genomic_DNA"/>
</dbReference>
<keyword evidence="2" id="KW-1185">Reference proteome</keyword>
<gene>
    <name evidence="1" type="ORF">GBAR_LOCUS27946</name>
</gene>
<protein>
    <submittedName>
        <fullName evidence="1">Uncharacterized protein</fullName>
    </submittedName>
</protein>
<dbReference type="Proteomes" id="UP001174909">
    <property type="component" value="Unassembled WGS sequence"/>
</dbReference>
<evidence type="ECO:0000313" key="2">
    <source>
        <dbReference type="Proteomes" id="UP001174909"/>
    </source>
</evidence>
<dbReference type="AlphaFoldDB" id="A0AA35TNP8"/>
<sequence>MASAEISPTDVVAALDELTIDKTKELFFHLKVKLKTLNDIDTAHTGNMRKIHYVQAWFDQEVG</sequence>
<reference evidence="1" key="1">
    <citation type="submission" date="2023-03" db="EMBL/GenBank/DDBJ databases">
        <authorList>
            <person name="Steffen K."/>
            <person name="Cardenas P."/>
        </authorList>
    </citation>
    <scope>NUCLEOTIDE SEQUENCE</scope>
</reference>
<comment type="caution">
    <text evidence="1">The sequence shown here is derived from an EMBL/GenBank/DDBJ whole genome shotgun (WGS) entry which is preliminary data.</text>
</comment>
<proteinExistence type="predicted"/>
<feature type="non-terminal residue" evidence="1">
    <location>
        <position position="63"/>
    </location>
</feature>
<organism evidence="1 2">
    <name type="scientific">Geodia barretti</name>
    <name type="common">Barrett's horny sponge</name>
    <dbReference type="NCBI Taxonomy" id="519541"/>
    <lineage>
        <taxon>Eukaryota</taxon>
        <taxon>Metazoa</taxon>
        <taxon>Porifera</taxon>
        <taxon>Demospongiae</taxon>
        <taxon>Heteroscleromorpha</taxon>
        <taxon>Tetractinellida</taxon>
        <taxon>Astrophorina</taxon>
        <taxon>Geodiidae</taxon>
        <taxon>Geodia</taxon>
    </lineage>
</organism>